<evidence type="ECO:0000256" key="2">
    <source>
        <dbReference type="ARBA" id="ARBA00030892"/>
    </source>
</evidence>
<protein>
    <recommendedName>
        <fullName evidence="2">Aldoketomutase</fullName>
    </recommendedName>
    <alternativeName>
        <fullName evidence="1">Ketone-aldehyde mutase</fullName>
    </alternativeName>
    <alternativeName>
        <fullName evidence="3">Methylglyoxalase</fullName>
    </alternativeName>
    <alternativeName>
        <fullName evidence="4">S-D-lactoylglutathione methylglyoxal lyase</fullName>
    </alternativeName>
</protein>
<evidence type="ECO:0000313" key="7">
    <source>
        <dbReference type="Proteomes" id="UP000199435"/>
    </source>
</evidence>
<dbReference type="PANTHER" id="PTHR46036:SF5">
    <property type="entry name" value="LACTOYLGLUTATHIONE LYASE"/>
    <property type="match status" value="1"/>
</dbReference>
<dbReference type="Pfam" id="PF00903">
    <property type="entry name" value="Glyoxalase"/>
    <property type="match status" value="1"/>
</dbReference>
<dbReference type="AlphaFoldDB" id="A0A1C3TWP8"/>
<dbReference type="SUPFAM" id="SSF54593">
    <property type="entry name" value="Glyoxalase/Bleomycin resistance protein/Dihydroxybiphenyl dioxygenase"/>
    <property type="match status" value="1"/>
</dbReference>
<dbReference type="InterPro" id="IPR004360">
    <property type="entry name" value="Glyas_Fos-R_dOase_dom"/>
</dbReference>
<name>A0A1C3TWP8_9HYPH</name>
<evidence type="ECO:0000259" key="5">
    <source>
        <dbReference type="PROSITE" id="PS51819"/>
    </source>
</evidence>
<dbReference type="GO" id="GO:0004462">
    <property type="term" value="F:lactoylglutathione lyase activity"/>
    <property type="evidence" value="ECO:0007669"/>
    <property type="project" value="TreeGrafter"/>
</dbReference>
<dbReference type="OrthoDB" id="4725692at2"/>
<dbReference type="STRING" id="411945.GA0061102_1001115"/>
<gene>
    <name evidence="6" type="ORF">GA0061102_1001115</name>
</gene>
<evidence type="ECO:0000256" key="3">
    <source>
        <dbReference type="ARBA" id="ARBA00032460"/>
    </source>
</evidence>
<evidence type="ECO:0000256" key="1">
    <source>
        <dbReference type="ARBA" id="ARBA00030291"/>
    </source>
</evidence>
<dbReference type="GO" id="GO:0019243">
    <property type="term" value="P:methylglyoxal catabolic process to D-lactate via S-lactoyl-glutathione"/>
    <property type="evidence" value="ECO:0007669"/>
    <property type="project" value="TreeGrafter"/>
</dbReference>
<dbReference type="InterPro" id="IPR037523">
    <property type="entry name" value="VOC_core"/>
</dbReference>
<dbReference type="GO" id="GO:0005737">
    <property type="term" value="C:cytoplasm"/>
    <property type="evidence" value="ECO:0007669"/>
    <property type="project" value="TreeGrafter"/>
</dbReference>
<feature type="domain" description="VOC" evidence="5">
    <location>
        <begin position="3"/>
        <end position="126"/>
    </location>
</feature>
<keyword evidence="6" id="KW-0456">Lyase</keyword>
<dbReference type="PANTHER" id="PTHR46036">
    <property type="entry name" value="LACTOYLGLUTATHIONE LYASE"/>
    <property type="match status" value="1"/>
</dbReference>
<dbReference type="Gene3D" id="3.10.180.10">
    <property type="entry name" value="2,3-Dihydroxybiphenyl 1,2-Dioxygenase, domain 1"/>
    <property type="match status" value="1"/>
</dbReference>
<dbReference type="InterPro" id="IPR029068">
    <property type="entry name" value="Glyas_Bleomycin-R_OHBP_Dase"/>
</dbReference>
<dbReference type="RefSeq" id="WP_092843051.1">
    <property type="nucleotide sequence ID" value="NZ_FMAH01000001.1"/>
</dbReference>
<dbReference type="EMBL" id="FMAH01000001">
    <property type="protein sequence ID" value="SCB07697.1"/>
    <property type="molecule type" value="Genomic_DNA"/>
</dbReference>
<evidence type="ECO:0000256" key="4">
    <source>
        <dbReference type="ARBA" id="ARBA00033298"/>
    </source>
</evidence>
<organism evidence="6 7">
    <name type="scientific">Rhizobium miluonense</name>
    <dbReference type="NCBI Taxonomy" id="411945"/>
    <lineage>
        <taxon>Bacteria</taxon>
        <taxon>Pseudomonadati</taxon>
        <taxon>Pseudomonadota</taxon>
        <taxon>Alphaproteobacteria</taxon>
        <taxon>Hyphomicrobiales</taxon>
        <taxon>Rhizobiaceae</taxon>
        <taxon>Rhizobium/Agrobacterium group</taxon>
        <taxon>Rhizobium</taxon>
    </lineage>
</organism>
<dbReference type="Proteomes" id="UP000199435">
    <property type="component" value="Unassembled WGS sequence"/>
</dbReference>
<proteinExistence type="predicted"/>
<evidence type="ECO:0000313" key="6">
    <source>
        <dbReference type="EMBL" id="SCB07697.1"/>
    </source>
</evidence>
<accession>A0A1C3TWP8</accession>
<dbReference type="PROSITE" id="PS51819">
    <property type="entry name" value="VOC"/>
    <property type="match status" value="1"/>
</dbReference>
<sequence length="131" mass="14833">MAKMIHSMIRVLDEARSVDFYNRAFGLEVADRIAFETFTLIYLSNAETGFELELTVNQGRTEPYALGNAYGHLAVSVAELKDEHARMTTLGLNPGKIVELNRDGKVFALFFFVTDPDGYKIEVVQRHGRFQ</sequence>
<reference evidence="7" key="1">
    <citation type="submission" date="2016-08" db="EMBL/GenBank/DDBJ databases">
        <authorList>
            <person name="Varghese N."/>
            <person name="Submissions Spin"/>
        </authorList>
    </citation>
    <scope>NUCLEOTIDE SEQUENCE [LARGE SCALE GENOMIC DNA]</scope>
    <source>
        <strain evidence="7">HAMBI 2971</strain>
    </source>
</reference>
<keyword evidence="7" id="KW-1185">Reference proteome</keyword>